<keyword evidence="4 6" id="KW-0697">Rotamase</keyword>
<gene>
    <name evidence="9" type="ORF">AFZ32_10940</name>
    <name evidence="8" type="ORF">HB853_15570</name>
</gene>
<dbReference type="Proteomes" id="UP000219632">
    <property type="component" value="Unassembled WGS sequence"/>
</dbReference>
<dbReference type="InterPro" id="IPR020892">
    <property type="entry name" value="Cyclophilin-type_PPIase_CS"/>
</dbReference>
<feature type="domain" description="PPIase cyclophilin-type" evidence="7">
    <location>
        <begin position="24"/>
        <end position="193"/>
    </location>
</feature>
<evidence type="ECO:0000313" key="9">
    <source>
        <dbReference type="EMBL" id="PDK40900.1"/>
    </source>
</evidence>
<dbReference type="SUPFAM" id="SSF50891">
    <property type="entry name" value="Cyclophilin-like"/>
    <property type="match status" value="1"/>
</dbReference>
<dbReference type="InterPro" id="IPR029000">
    <property type="entry name" value="Cyclophilin-like_dom_sf"/>
</dbReference>
<reference evidence="8 11" key="2">
    <citation type="submission" date="2020-03" db="EMBL/GenBank/DDBJ databases">
        <title>Soil Listeria distribution.</title>
        <authorList>
            <person name="Liao J."/>
            <person name="Wiedmann M."/>
        </authorList>
    </citation>
    <scope>NUCLEOTIDE SEQUENCE [LARGE SCALE GENOMIC DNA]</scope>
    <source>
        <strain evidence="8 11">FSL L7-1829</strain>
    </source>
</reference>
<evidence type="ECO:0000313" key="11">
    <source>
        <dbReference type="Proteomes" id="UP000522007"/>
    </source>
</evidence>
<evidence type="ECO:0000256" key="3">
    <source>
        <dbReference type="ARBA" id="ARBA00007365"/>
    </source>
</evidence>
<comment type="similarity">
    <text evidence="3 6">Belongs to the cyclophilin-type PPIase family.</text>
</comment>
<dbReference type="Proteomes" id="UP000522007">
    <property type="component" value="Unassembled WGS sequence"/>
</dbReference>
<dbReference type="InterPro" id="IPR024936">
    <property type="entry name" value="Cyclophilin-type_PPIase"/>
</dbReference>
<accession>A0A7X0T8A7</accession>
<keyword evidence="5 6" id="KW-0413">Isomerase</keyword>
<dbReference type="PRINTS" id="PR00153">
    <property type="entry name" value="CSAPPISMRASE"/>
</dbReference>
<evidence type="ECO:0000313" key="10">
    <source>
        <dbReference type="Proteomes" id="UP000219632"/>
    </source>
</evidence>
<name>A0A7X0T8A7_LISWE</name>
<dbReference type="Gene3D" id="2.40.100.10">
    <property type="entry name" value="Cyclophilin-like"/>
    <property type="match status" value="1"/>
</dbReference>
<comment type="caution">
    <text evidence="8">The sequence shown here is derived from an EMBL/GenBank/DDBJ whole genome shotgun (WGS) entry which is preliminary data.</text>
</comment>
<dbReference type="PANTHER" id="PTHR45625:SF4">
    <property type="entry name" value="PEPTIDYLPROLYL ISOMERASE DOMAIN AND WD REPEAT-CONTAINING PROTEIN 1"/>
    <property type="match status" value="1"/>
</dbReference>
<dbReference type="GO" id="GO:0006457">
    <property type="term" value="P:protein folding"/>
    <property type="evidence" value="ECO:0007669"/>
    <property type="project" value="InterPro"/>
</dbReference>
<sequence length="194" mass="21391">MTYPQLSKEVAPNEIEAEMITNRGTIRIKLFPEIAPKTVENFVTHSKNGYYDGLIFHRVIPEFMIQGGDPDGRGTGGESIWGEAFEDEFSTEAFNLRGALSMANAGPNTNGSQFFIVQKPDMPADMLGQMEQAGFPVEVIEAYKEGGTPWLDGRHTVFGHVIDGMDVVDEIANLPTGMQDKPVNDVVIEKINIK</sequence>
<dbReference type="AlphaFoldDB" id="A0A7X0T8A7"/>
<dbReference type="PROSITE" id="PS00170">
    <property type="entry name" value="CSA_PPIASE_1"/>
    <property type="match status" value="1"/>
</dbReference>
<evidence type="ECO:0000256" key="5">
    <source>
        <dbReference type="ARBA" id="ARBA00023235"/>
    </source>
</evidence>
<protein>
    <recommendedName>
        <fullName evidence="6">Peptidyl-prolyl cis-trans isomerase</fullName>
        <shortName evidence="6">PPIase</shortName>
        <ecNumber evidence="6">5.2.1.8</ecNumber>
    </recommendedName>
</protein>
<evidence type="ECO:0000256" key="2">
    <source>
        <dbReference type="ARBA" id="ARBA00002388"/>
    </source>
</evidence>
<reference evidence="9 10" key="1">
    <citation type="submission" date="2017-09" db="EMBL/GenBank/DDBJ databases">
        <title>Draft Genomes of 144 Listeria Monocytogenes isolates from foods.</title>
        <authorList>
            <person name="Wu C.H."/>
            <person name="Ng J."/>
            <person name="Kiang D."/>
            <person name="Chen C.-Y."/>
            <person name="Frink S."/>
            <person name="Lafrades M."/>
            <person name="Morales C."/>
            <person name="Park P."/>
            <person name="Zwick M."/>
        </authorList>
    </citation>
    <scope>NUCLEOTIDE SEQUENCE [LARGE SCALE GENOMIC DNA]</scope>
    <source>
        <strain evidence="9 10">CDPHFDLB-F14M01633.75-2</strain>
    </source>
</reference>
<dbReference type="InterPro" id="IPR002130">
    <property type="entry name" value="Cyclophilin-type_PPIase_dom"/>
</dbReference>
<evidence type="ECO:0000259" key="7">
    <source>
        <dbReference type="PROSITE" id="PS50072"/>
    </source>
</evidence>
<proteinExistence type="inferred from homology"/>
<dbReference type="EMBL" id="NYPG01000005">
    <property type="protein sequence ID" value="PDK40900.1"/>
    <property type="molecule type" value="Genomic_DNA"/>
</dbReference>
<dbReference type="InterPro" id="IPR044666">
    <property type="entry name" value="Cyclophilin_A-like"/>
</dbReference>
<dbReference type="EMBL" id="JAAROP010000032">
    <property type="protein sequence ID" value="MBC1324338.1"/>
    <property type="molecule type" value="Genomic_DNA"/>
</dbReference>
<evidence type="ECO:0000256" key="1">
    <source>
        <dbReference type="ARBA" id="ARBA00000971"/>
    </source>
</evidence>
<dbReference type="GO" id="GO:0003755">
    <property type="term" value="F:peptidyl-prolyl cis-trans isomerase activity"/>
    <property type="evidence" value="ECO:0007669"/>
    <property type="project" value="UniProtKB-UniRule"/>
</dbReference>
<dbReference type="RefSeq" id="WP_097350680.1">
    <property type="nucleotide sequence ID" value="NZ_CP151430.1"/>
</dbReference>
<dbReference type="PANTHER" id="PTHR45625">
    <property type="entry name" value="PEPTIDYL-PROLYL CIS-TRANS ISOMERASE-RELATED"/>
    <property type="match status" value="1"/>
</dbReference>
<comment type="catalytic activity">
    <reaction evidence="1 6">
        <text>[protein]-peptidylproline (omega=180) = [protein]-peptidylproline (omega=0)</text>
        <dbReference type="Rhea" id="RHEA:16237"/>
        <dbReference type="Rhea" id="RHEA-COMP:10747"/>
        <dbReference type="Rhea" id="RHEA-COMP:10748"/>
        <dbReference type="ChEBI" id="CHEBI:83833"/>
        <dbReference type="ChEBI" id="CHEBI:83834"/>
        <dbReference type="EC" id="5.2.1.8"/>
    </reaction>
</comment>
<dbReference type="PIRSF" id="PIRSF001467">
    <property type="entry name" value="Peptidylpro_ismrse"/>
    <property type="match status" value="1"/>
</dbReference>
<evidence type="ECO:0000313" key="8">
    <source>
        <dbReference type="EMBL" id="MBC1324338.1"/>
    </source>
</evidence>
<evidence type="ECO:0000256" key="6">
    <source>
        <dbReference type="RuleBase" id="RU363019"/>
    </source>
</evidence>
<keyword evidence="10" id="KW-1185">Reference proteome</keyword>
<evidence type="ECO:0000256" key="4">
    <source>
        <dbReference type="ARBA" id="ARBA00023110"/>
    </source>
</evidence>
<comment type="function">
    <text evidence="2 6">PPIases accelerate the folding of proteins. It catalyzes the cis-trans isomerization of proline imidic peptide bonds in oligopeptides.</text>
</comment>
<dbReference type="Pfam" id="PF00160">
    <property type="entry name" value="Pro_isomerase"/>
    <property type="match status" value="1"/>
</dbReference>
<dbReference type="EC" id="5.2.1.8" evidence="6"/>
<dbReference type="PROSITE" id="PS50072">
    <property type="entry name" value="CSA_PPIASE_2"/>
    <property type="match status" value="1"/>
</dbReference>
<organism evidence="8 11">
    <name type="scientific">Listeria welshimeri</name>
    <dbReference type="NCBI Taxonomy" id="1643"/>
    <lineage>
        <taxon>Bacteria</taxon>
        <taxon>Bacillati</taxon>
        <taxon>Bacillota</taxon>
        <taxon>Bacilli</taxon>
        <taxon>Bacillales</taxon>
        <taxon>Listeriaceae</taxon>
        <taxon>Listeria</taxon>
    </lineage>
</organism>